<dbReference type="EMBL" id="JABWDY010015905">
    <property type="protein sequence ID" value="KAF5196508.1"/>
    <property type="molecule type" value="Genomic_DNA"/>
</dbReference>
<dbReference type="Proteomes" id="UP000554482">
    <property type="component" value="Unassembled WGS sequence"/>
</dbReference>
<sequence length="81" mass="9055">MGFYALVLIWEPKVPPLSSSKTIPSGSQKSQNLRQNVLGKHDTELIDGLFVPQNDPRKGKCEDDVTLKITAEYARVVPYLI</sequence>
<gene>
    <name evidence="1" type="ORF">FRX31_013905</name>
</gene>
<reference evidence="1 2" key="1">
    <citation type="submission" date="2020-06" db="EMBL/GenBank/DDBJ databases">
        <title>Transcriptomic and genomic resources for Thalictrum thalictroides and T. hernandezii: Facilitating candidate gene discovery in an emerging model plant lineage.</title>
        <authorList>
            <person name="Arias T."/>
            <person name="Riano-Pachon D.M."/>
            <person name="Di Stilio V.S."/>
        </authorList>
    </citation>
    <scope>NUCLEOTIDE SEQUENCE [LARGE SCALE GENOMIC DNA]</scope>
    <source>
        <strain evidence="2">cv. WT478/WT964</strain>
        <tissue evidence="1">Leaves</tissue>
    </source>
</reference>
<dbReference type="OrthoDB" id="427886at2759"/>
<comment type="caution">
    <text evidence="1">The sequence shown here is derived from an EMBL/GenBank/DDBJ whole genome shotgun (WGS) entry which is preliminary data.</text>
</comment>
<evidence type="ECO:0000313" key="1">
    <source>
        <dbReference type="EMBL" id="KAF5196508.1"/>
    </source>
</evidence>
<dbReference type="AlphaFoldDB" id="A0A7J6WHY1"/>
<name>A0A7J6WHY1_THATH</name>
<evidence type="ECO:0000313" key="2">
    <source>
        <dbReference type="Proteomes" id="UP000554482"/>
    </source>
</evidence>
<protein>
    <submittedName>
        <fullName evidence="1">Uncharacterized protein</fullName>
    </submittedName>
</protein>
<accession>A0A7J6WHY1</accession>
<keyword evidence="2" id="KW-1185">Reference proteome</keyword>
<proteinExistence type="predicted"/>
<organism evidence="1 2">
    <name type="scientific">Thalictrum thalictroides</name>
    <name type="common">Rue-anemone</name>
    <name type="synonym">Anemone thalictroides</name>
    <dbReference type="NCBI Taxonomy" id="46969"/>
    <lineage>
        <taxon>Eukaryota</taxon>
        <taxon>Viridiplantae</taxon>
        <taxon>Streptophyta</taxon>
        <taxon>Embryophyta</taxon>
        <taxon>Tracheophyta</taxon>
        <taxon>Spermatophyta</taxon>
        <taxon>Magnoliopsida</taxon>
        <taxon>Ranunculales</taxon>
        <taxon>Ranunculaceae</taxon>
        <taxon>Thalictroideae</taxon>
        <taxon>Thalictrum</taxon>
    </lineage>
</organism>